<dbReference type="Pfam" id="PF03217">
    <property type="entry name" value="SlpA"/>
    <property type="match status" value="1"/>
</dbReference>
<feature type="region of interest" description="Disordered" evidence="1">
    <location>
        <begin position="456"/>
        <end position="485"/>
    </location>
</feature>
<dbReference type="OrthoDB" id="2255372at2"/>
<feature type="domain" description="S-layer protein C-terminal" evidence="3">
    <location>
        <begin position="572"/>
        <end position="614"/>
    </location>
</feature>
<organism evidence="4 5">
    <name type="scientific">Companilactobacillus kimchiensis</name>
    <dbReference type="NCBI Taxonomy" id="993692"/>
    <lineage>
        <taxon>Bacteria</taxon>
        <taxon>Bacillati</taxon>
        <taxon>Bacillota</taxon>
        <taxon>Bacilli</taxon>
        <taxon>Lactobacillales</taxon>
        <taxon>Lactobacillaceae</taxon>
        <taxon>Companilactobacillus</taxon>
    </lineage>
</organism>
<comment type="caution">
    <text evidence="4">The sequence shown here is derived from an EMBL/GenBank/DDBJ whole genome shotgun (WGS) entry which is preliminary data.</text>
</comment>
<sequence length="620" mass="68046">MKSKRKNNKLTQKQKNYRGKNLAIVAGLSLSVGLILTGAKEQEVKAQVLDNNISNVAEKASDIVNQGINGTSNWTLFSNGELHIGAGQLDAGQLTSEKDKESGQITGLNGTNASRVKVIVFDGKVSAASDSSELFKDLKGLQRIDHIENLDVSNVENMDNMFASDGSLKTVDLSSWNVSKVNSMANLFANTGLTSVNVGSWDVSKVTRMDNMFLKTHLNSLDLSKWNVGNVTSMDGMFLASPLKQLDVSQWNVENVTDMVSMFSETKLNTLDLSGWKCGEFSLTSMMLAYSPINILKVSDTVSLRGAGLRAALADGKNHATHVDPDKTYDPDNWLEVGSGTIEKPEGKTKLVAADIEKNHNVANKKAAVYVRQVANSPMTTTIISNVAIKTSLGTKFIKDIQGKVGDVLKVDTPDVAGYTKDKSQVEVTVNEKSITVNDPEHAGYVTYQLNKKPVAPIKPVKPSKPTHTSKPSKDKEKPAVNNNQAVINKVERKVATHSNSGMVALYNKKHEKMTDRALSAGSDWFSDQEMIHEGQTYYRVSTNEWVRAEDVYEYSANDKVINTNTGTFKKLVDSRGELVKARGLAQNTTWKTDRMVKINGKQYYRVSTNEFISTDDVSE</sequence>
<protein>
    <recommendedName>
        <fullName evidence="3">S-layer protein C-terminal domain-containing protein</fullName>
    </recommendedName>
</protein>
<reference evidence="4 5" key="1">
    <citation type="journal article" date="2015" name="Genome Announc.">
        <title>Expanding the biotechnology potential of lactobacilli through comparative genomics of 213 strains and associated genera.</title>
        <authorList>
            <person name="Sun Z."/>
            <person name="Harris H.M."/>
            <person name="McCann A."/>
            <person name="Guo C."/>
            <person name="Argimon S."/>
            <person name="Zhang W."/>
            <person name="Yang X."/>
            <person name="Jeffery I.B."/>
            <person name="Cooney J.C."/>
            <person name="Kagawa T.F."/>
            <person name="Liu W."/>
            <person name="Song Y."/>
            <person name="Salvetti E."/>
            <person name="Wrobel A."/>
            <person name="Rasinkangas P."/>
            <person name="Parkhill J."/>
            <person name="Rea M.C."/>
            <person name="O'Sullivan O."/>
            <person name="Ritari J."/>
            <person name="Douillard F.P."/>
            <person name="Paul Ross R."/>
            <person name="Yang R."/>
            <person name="Briner A.E."/>
            <person name="Felis G.E."/>
            <person name="de Vos W.M."/>
            <person name="Barrangou R."/>
            <person name="Klaenhammer T.R."/>
            <person name="Caufield P.W."/>
            <person name="Cui Y."/>
            <person name="Zhang H."/>
            <person name="O'Toole P.W."/>
        </authorList>
    </citation>
    <scope>NUCLEOTIDE SEQUENCE [LARGE SCALE GENOMIC DNA]</scope>
    <source>
        <strain evidence="4 5">DSM 24716</strain>
    </source>
</reference>
<keyword evidence="5" id="KW-1185">Reference proteome</keyword>
<dbReference type="Pfam" id="PF03382">
    <property type="entry name" value="DUF285"/>
    <property type="match status" value="1"/>
</dbReference>
<evidence type="ECO:0000313" key="5">
    <source>
        <dbReference type="Proteomes" id="UP000051006"/>
    </source>
</evidence>
<name>A0A0R2LGC5_9LACO</name>
<evidence type="ECO:0000259" key="3">
    <source>
        <dbReference type="Pfam" id="PF03217"/>
    </source>
</evidence>
<keyword evidence="2" id="KW-1133">Transmembrane helix</keyword>
<dbReference type="InterPro" id="IPR011889">
    <property type="entry name" value="Liste_lipo_26"/>
</dbReference>
<keyword evidence="2" id="KW-0472">Membrane</keyword>
<dbReference type="STRING" id="993692.IV57_GL000178"/>
<gene>
    <name evidence="4" type="ORF">IV57_GL000178</name>
</gene>
<dbReference type="Proteomes" id="UP000051006">
    <property type="component" value="Unassembled WGS sequence"/>
</dbReference>
<keyword evidence="2" id="KW-0812">Transmembrane</keyword>
<dbReference type="NCBIfam" id="TIGR02167">
    <property type="entry name" value="Liste_lipo_26"/>
    <property type="match status" value="4"/>
</dbReference>
<evidence type="ECO:0000256" key="2">
    <source>
        <dbReference type="SAM" id="Phobius"/>
    </source>
</evidence>
<dbReference type="Gene3D" id="3.80.10.10">
    <property type="entry name" value="Ribonuclease Inhibitor"/>
    <property type="match status" value="1"/>
</dbReference>
<dbReference type="AlphaFoldDB" id="A0A0R2LGC5"/>
<dbReference type="InterPro" id="IPR024968">
    <property type="entry name" value="SlpA_C_lactobacillus"/>
</dbReference>
<evidence type="ECO:0000256" key="1">
    <source>
        <dbReference type="SAM" id="MobiDB-lite"/>
    </source>
</evidence>
<dbReference type="EMBL" id="JQCF01000001">
    <property type="protein sequence ID" value="KRO00857.1"/>
    <property type="molecule type" value="Genomic_DNA"/>
</dbReference>
<proteinExistence type="predicted"/>
<accession>A0A0R2LGC5</accession>
<feature type="transmembrane region" description="Helical" evidence="2">
    <location>
        <begin position="21"/>
        <end position="39"/>
    </location>
</feature>
<dbReference type="PATRIC" id="fig|993692.3.peg.179"/>
<dbReference type="InterPro" id="IPR032675">
    <property type="entry name" value="LRR_dom_sf"/>
</dbReference>
<dbReference type="RefSeq" id="WP_057879594.1">
    <property type="nucleotide sequence ID" value="NZ_JQCF01000001.1"/>
</dbReference>
<dbReference type="SUPFAM" id="SSF52058">
    <property type="entry name" value="L domain-like"/>
    <property type="match status" value="1"/>
</dbReference>
<dbReference type="InterPro" id="IPR005046">
    <property type="entry name" value="DUF285"/>
</dbReference>
<feature type="compositionally biased region" description="Low complexity" evidence="1">
    <location>
        <begin position="456"/>
        <end position="466"/>
    </location>
</feature>
<evidence type="ECO:0000313" key="4">
    <source>
        <dbReference type="EMBL" id="KRO00857.1"/>
    </source>
</evidence>